<dbReference type="OrthoDB" id="329806at2"/>
<evidence type="ECO:0000259" key="2">
    <source>
        <dbReference type="Pfam" id="PF01370"/>
    </source>
</evidence>
<dbReference type="RefSeq" id="WP_136839196.1">
    <property type="nucleotide sequence ID" value="NZ_SWBR01000001.1"/>
</dbReference>
<dbReference type="Proteomes" id="UP000309488">
    <property type="component" value="Unassembled WGS sequence"/>
</dbReference>
<comment type="similarity">
    <text evidence="1">Belongs to the NAD(P)-dependent epimerase/dehydratase family.</text>
</comment>
<dbReference type="CDD" id="cd08946">
    <property type="entry name" value="SDR_e"/>
    <property type="match status" value="1"/>
</dbReference>
<dbReference type="AlphaFoldDB" id="A0A4U1CW22"/>
<dbReference type="EMBL" id="SWBR01000001">
    <property type="protein sequence ID" value="TKC13073.1"/>
    <property type="molecule type" value="Genomic_DNA"/>
</dbReference>
<dbReference type="InterPro" id="IPR036291">
    <property type="entry name" value="NAD(P)-bd_dom_sf"/>
</dbReference>
<dbReference type="Pfam" id="PF01370">
    <property type="entry name" value="Epimerase"/>
    <property type="match status" value="1"/>
</dbReference>
<organism evidence="3 4">
    <name type="scientific">Pedobacter polaris</name>
    <dbReference type="NCBI Taxonomy" id="2571273"/>
    <lineage>
        <taxon>Bacteria</taxon>
        <taxon>Pseudomonadati</taxon>
        <taxon>Bacteroidota</taxon>
        <taxon>Sphingobacteriia</taxon>
        <taxon>Sphingobacteriales</taxon>
        <taxon>Sphingobacteriaceae</taxon>
        <taxon>Pedobacter</taxon>
    </lineage>
</organism>
<comment type="caution">
    <text evidence="3">The sequence shown here is derived from an EMBL/GenBank/DDBJ whole genome shotgun (WGS) entry which is preliminary data.</text>
</comment>
<dbReference type="InterPro" id="IPR001509">
    <property type="entry name" value="Epimerase_deHydtase"/>
</dbReference>
<gene>
    <name evidence="3" type="ORF">FA048_05505</name>
</gene>
<dbReference type="PANTHER" id="PTHR43000">
    <property type="entry name" value="DTDP-D-GLUCOSE 4,6-DEHYDRATASE-RELATED"/>
    <property type="match status" value="1"/>
</dbReference>
<evidence type="ECO:0000256" key="1">
    <source>
        <dbReference type="ARBA" id="ARBA00007637"/>
    </source>
</evidence>
<name>A0A4U1CW22_9SPHI</name>
<dbReference type="Gene3D" id="3.40.50.720">
    <property type="entry name" value="NAD(P)-binding Rossmann-like Domain"/>
    <property type="match status" value="1"/>
</dbReference>
<sequence length="332" mass="38341">MKLLITGGSGFIGTNLLELLLVNNVDNFINVDKQKPLDDAHSKFWVDCNILDKKKLLEVFTAFEPTHVVHLAAKTDTASDKLEDYNENTDGTANLIEAIEKTHTVVHVVITSTQYVYKSKENPLPRSDKDYIPHTTYGISKKITEELTHNSKMKAAWTVIRPTNVWGPWNMRYPNELLKIVDKGWYFHPGKTNPVKSYAYVKNVVHQIFQILQSDISDVNHQTYYVGDEPMKSLQWINSFSRELTGKTVKSFPIFILHSVSFVGDILRKIKIPFPLHSERFNNMLDNYETPMKKTIDAFGLSNPNLDENVKETIDWLKNKGKPNFEYWKNKY</sequence>
<proteinExistence type="inferred from homology"/>
<evidence type="ECO:0000313" key="4">
    <source>
        <dbReference type="Proteomes" id="UP000309488"/>
    </source>
</evidence>
<evidence type="ECO:0000313" key="3">
    <source>
        <dbReference type="EMBL" id="TKC13073.1"/>
    </source>
</evidence>
<keyword evidence="4" id="KW-1185">Reference proteome</keyword>
<dbReference type="SUPFAM" id="SSF51735">
    <property type="entry name" value="NAD(P)-binding Rossmann-fold domains"/>
    <property type="match status" value="1"/>
</dbReference>
<accession>A0A4U1CW22</accession>
<feature type="domain" description="NAD-dependent epimerase/dehydratase" evidence="2">
    <location>
        <begin position="4"/>
        <end position="227"/>
    </location>
</feature>
<reference evidence="3 4" key="1">
    <citation type="submission" date="2019-04" db="EMBL/GenBank/DDBJ databases">
        <title>Pedobacter sp. RP-3-22 sp. nov., isolated from Arctic soil.</title>
        <authorList>
            <person name="Dahal R.H."/>
            <person name="Kim D.-U."/>
        </authorList>
    </citation>
    <scope>NUCLEOTIDE SEQUENCE [LARGE SCALE GENOMIC DNA]</scope>
    <source>
        <strain evidence="3 4">RP-3-22</strain>
    </source>
</reference>
<protein>
    <submittedName>
        <fullName evidence="3">NAD(P)-dependent oxidoreductase</fullName>
    </submittedName>
</protein>